<dbReference type="Proteomes" id="UP000285324">
    <property type="component" value="Unassembled WGS sequence"/>
</dbReference>
<feature type="signal peptide" evidence="1">
    <location>
        <begin position="1"/>
        <end position="25"/>
    </location>
</feature>
<dbReference type="EMBL" id="QVXO01000061">
    <property type="protein sequence ID" value="RPJ88552.1"/>
    <property type="molecule type" value="Genomic_DNA"/>
</dbReference>
<comment type="caution">
    <text evidence="3">The sequence shown here is derived from an EMBL/GenBank/DDBJ whole genome shotgun (WGS) entry which is preliminary data.</text>
</comment>
<evidence type="ECO:0000259" key="2">
    <source>
        <dbReference type="Pfam" id="PF07553"/>
    </source>
</evidence>
<feature type="domain" description="Putative host cell surface-exposed lipoprotein Ltp-like HTH region" evidence="2">
    <location>
        <begin position="80"/>
        <end position="122"/>
    </location>
</feature>
<evidence type="ECO:0000313" key="3">
    <source>
        <dbReference type="EMBL" id="RPJ88552.1"/>
    </source>
</evidence>
<name>A0A424W5F2_ALCXX</name>
<dbReference type="AlphaFoldDB" id="A0A424W5F2"/>
<dbReference type="OrthoDB" id="2004788at2"/>
<feature type="chain" id="PRO_5019541291" description="Putative host cell surface-exposed lipoprotein Ltp-like HTH region domain-containing protein" evidence="1">
    <location>
        <begin position="26"/>
        <end position="130"/>
    </location>
</feature>
<dbReference type="RefSeq" id="WP_118934259.1">
    <property type="nucleotide sequence ID" value="NZ_CP061008.1"/>
</dbReference>
<dbReference type="InterPro" id="IPR011434">
    <property type="entry name" value="Ltp-like_HTH"/>
</dbReference>
<organism evidence="3 4">
    <name type="scientific">Alcaligenes xylosoxydans xylosoxydans</name>
    <name type="common">Achromobacter xylosoxidans</name>
    <dbReference type="NCBI Taxonomy" id="85698"/>
    <lineage>
        <taxon>Bacteria</taxon>
        <taxon>Pseudomonadati</taxon>
        <taxon>Pseudomonadota</taxon>
        <taxon>Betaproteobacteria</taxon>
        <taxon>Burkholderiales</taxon>
        <taxon>Alcaligenaceae</taxon>
        <taxon>Achromobacter</taxon>
    </lineage>
</organism>
<evidence type="ECO:0000313" key="4">
    <source>
        <dbReference type="Proteomes" id="UP000285324"/>
    </source>
</evidence>
<evidence type="ECO:0000256" key="1">
    <source>
        <dbReference type="SAM" id="SignalP"/>
    </source>
</evidence>
<protein>
    <recommendedName>
        <fullName evidence="2">Putative host cell surface-exposed lipoprotein Ltp-like HTH region domain-containing protein</fullName>
    </recommendedName>
</protein>
<accession>A0A424W5F2</accession>
<dbReference type="InterPro" id="IPR036388">
    <property type="entry name" value="WH-like_DNA-bd_sf"/>
</dbReference>
<proteinExistence type="predicted"/>
<dbReference type="Pfam" id="PF07553">
    <property type="entry name" value="Lipoprotein_Ltp"/>
    <property type="match status" value="2"/>
</dbReference>
<sequence>MKKIAPRACIPFIIVATLGMTATWAQDLTIPQKNAVRSAKQYLSFAGFSRNGLIGQLSSDAADGYKVADATVAVDSLNVDWNKQAARSAKNYVDMMGFSCKGLIQQLSSNAEKYTNSEATYGARAVGVCE</sequence>
<feature type="domain" description="Putative host cell surface-exposed lipoprotein Ltp-like HTH region" evidence="2">
    <location>
        <begin position="32"/>
        <end position="77"/>
    </location>
</feature>
<keyword evidence="1" id="KW-0732">Signal</keyword>
<dbReference type="Gene3D" id="1.10.10.10">
    <property type="entry name" value="Winged helix-like DNA-binding domain superfamily/Winged helix DNA-binding domain"/>
    <property type="match status" value="2"/>
</dbReference>
<reference evidence="3 4" key="1">
    <citation type="submission" date="2018-08" db="EMBL/GenBank/DDBJ databases">
        <title>Achromobacter xylosoxidans Genome sequencing and assembly.</title>
        <authorList>
            <person name="Wang R."/>
            <person name="Rensing C."/>
            <person name="Li Y."/>
        </authorList>
    </citation>
    <scope>NUCLEOTIDE SEQUENCE [LARGE SCALE GENOMIC DNA]</scope>
    <source>
        <strain evidence="3 4">GD003A</strain>
    </source>
</reference>
<gene>
    <name evidence="3" type="ORF">DY367_27210</name>
</gene>